<feature type="binding site" evidence="8">
    <location>
        <position position="13"/>
    </location>
    <ligand>
        <name>Mg(2+)</name>
        <dbReference type="ChEBI" id="CHEBI:18420"/>
    </ligand>
</feature>
<evidence type="ECO:0000313" key="11">
    <source>
        <dbReference type="EMBL" id="ACY16962.1"/>
    </source>
</evidence>
<dbReference type="GO" id="GO:0005737">
    <property type="term" value="C:cytoplasm"/>
    <property type="evidence" value="ECO:0007669"/>
    <property type="project" value="UniProtKB-SubCell"/>
</dbReference>
<feature type="binding site" description="in other chain" evidence="8">
    <location>
        <position position="303"/>
    </location>
    <ligand>
        <name>IMP</name>
        <dbReference type="ChEBI" id="CHEBI:58053"/>
        <note>ligand shared between dimeric partners</note>
    </ligand>
</feature>
<dbReference type="Pfam" id="PF00709">
    <property type="entry name" value="Adenylsucc_synt"/>
    <property type="match status" value="1"/>
</dbReference>
<keyword evidence="6 8" id="KW-0460">Magnesium</keyword>
<dbReference type="SUPFAM" id="SSF52540">
    <property type="entry name" value="P-loop containing nucleoside triphosphate hydrolases"/>
    <property type="match status" value="1"/>
</dbReference>
<dbReference type="Gene3D" id="3.90.170.10">
    <property type="entry name" value="Adenylosuccinate Synthetase, subunit A, domain 3"/>
    <property type="match status" value="1"/>
</dbReference>
<comment type="subcellular location">
    <subcellularLocation>
        <location evidence="8">Cytoplasm</location>
    </subcellularLocation>
</comment>
<feature type="active site" evidence="9">
    <location>
        <position position="138"/>
    </location>
</feature>
<dbReference type="GO" id="GO:0000287">
    <property type="term" value="F:magnesium ion binding"/>
    <property type="evidence" value="ECO:0007669"/>
    <property type="project" value="UniProtKB-UniRule"/>
</dbReference>
<feature type="binding site" evidence="8">
    <location>
        <begin position="413"/>
        <end position="415"/>
    </location>
    <ligand>
        <name>GTP</name>
        <dbReference type="ChEBI" id="CHEBI:37565"/>
    </ligand>
</feature>
<dbReference type="PANTHER" id="PTHR11846:SF0">
    <property type="entry name" value="ADENYLOSUCCINATE SYNTHETASE"/>
    <property type="match status" value="1"/>
</dbReference>
<dbReference type="HOGENOM" id="CLU_029848_0_0_7"/>
<evidence type="ECO:0000256" key="7">
    <source>
        <dbReference type="ARBA" id="ARBA00023134"/>
    </source>
</evidence>
<evidence type="ECO:0000256" key="6">
    <source>
        <dbReference type="ARBA" id="ARBA00022842"/>
    </source>
</evidence>
<dbReference type="InterPro" id="IPR018220">
    <property type="entry name" value="Adenylosuccin_syn_GTP-bd"/>
</dbReference>
<evidence type="ECO:0000256" key="5">
    <source>
        <dbReference type="ARBA" id="ARBA00022755"/>
    </source>
</evidence>
<name>D0LNQ7_HALO1</name>
<evidence type="ECO:0000256" key="2">
    <source>
        <dbReference type="ARBA" id="ARBA00022598"/>
    </source>
</evidence>
<dbReference type="GO" id="GO:0004019">
    <property type="term" value="F:adenylosuccinate synthase activity"/>
    <property type="evidence" value="ECO:0007669"/>
    <property type="project" value="UniProtKB-UniRule"/>
</dbReference>
<dbReference type="EC" id="6.3.4.4" evidence="8 10"/>
<evidence type="ECO:0000256" key="8">
    <source>
        <dbReference type="HAMAP-Rule" id="MF_00011"/>
    </source>
</evidence>
<comment type="pathway">
    <text evidence="8 10">Purine metabolism; AMP biosynthesis via de novo pathway; AMP from IMP: step 1/2.</text>
</comment>
<feature type="binding site" description="in other chain" evidence="8">
    <location>
        <position position="239"/>
    </location>
    <ligand>
        <name>IMP</name>
        <dbReference type="ChEBI" id="CHEBI:58053"/>
        <note>ligand shared between dimeric partners</note>
    </ligand>
</feature>
<dbReference type="InterPro" id="IPR033128">
    <property type="entry name" value="Adenylosuccin_syn_Lys_AS"/>
</dbReference>
<dbReference type="eggNOG" id="COG0104">
    <property type="taxonomic scope" value="Bacteria"/>
</dbReference>
<reference evidence="11 12" key="1">
    <citation type="journal article" date="2010" name="Stand. Genomic Sci.">
        <title>Complete genome sequence of Haliangium ochraceum type strain (SMP-2).</title>
        <authorList>
            <consortium name="US DOE Joint Genome Institute (JGI-PGF)"/>
            <person name="Ivanova N."/>
            <person name="Daum C."/>
            <person name="Lang E."/>
            <person name="Abt B."/>
            <person name="Kopitz M."/>
            <person name="Saunders E."/>
            <person name="Lapidus A."/>
            <person name="Lucas S."/>
            <person name="Glavina Del Rio T."/>
            <person name="Nolan M."/>
            <person name="Tice H."/>
            <person name="Copeland A."/>
            <person name="Cheng J.F."/>
            <person name="Chen F."/>
            <person name="Bruce D."/>
            <person name="Goodwin L."/>
            <person name="Pitluck S."/>
            <person name="Mavromatis K."/>
            <person name="Pati A."/>
            <person name="Mikhailova N."/>
            <person name="Chen A."/>
            <person name="Palaniappan K."/>
            <person name="Land M."/>
            <person name="Hauser L."/>
            <person name="Chang Y.J."/>
            <person name="Jeffries C.D."/>
            <person name="Detter J.C."/>
            <person name="Brettin T."/>
            <person name="Rohde M."/>
            <person name="Goker M."/>
            <person name="Bristow J."/>
            <person name="Markowitz V."/>
            <person name="Eisen J.A."/>
            <person name="Hugenholtz P."/>
            <person name="Kyrpides N.C."/>
            <person name="Klenk H.P."/>
        </authorList>
    </citation>
    <scope>NUCLEOTIDE SEQUENCE [LARGE SCALE GENOMIC DNA]</scope>
    <source>
        <strain evidence="12">DSM 14365 / CIP 107738 / JCM 11303 / AJ 13395 / SMP-2</strain>
    </source>
</reference>
<feature type="binding site" evidence="8">
    <location>
        <position position="40"/>
    </location>
    <ligand>
        <name>Mg(2+)</name>
        <dbReference type="ChEBI" id="CHEBI:18420"/>
    </ligand>
</feature>
<dbReference type="STRING" id="502025.Hoch_4469"/>
<feature type="binding site" evidence="8">
    <location>
        <position position="141"/>
    </location>
    <ligand>
        <name>IMP</name>
        <dbReference type="ChEBI" id="CHEBI:58053"/>
        <note>ligand shared between dimeric partners</note>
    </ligand>
</feature>
<dbReference type="KEGG" id="hoh:Hoch_4469"/>
<evidence type="ECO:0000256" key="10">
    <source>
        <dbReference type="RuleBase" id="RU000520"/>
    </source>
</evidence>
<dbReference type="FunFam" id="3.90.170.10:FF:000001">
    <property type="entry name" value="Adenylosuccinate synthetase"/>
    <property type="match status" value="1"/>
</dbReference>
<dbReference type="GO" id="GO:0005525">
    <property type="term" value="F:GTP binding"/>
    <property type="evidence" value="ECO:0007669"/>
    <property type="project" value="UniProtKB-UniRule"/>
</dbReference>
<evidence type="ECO:0000256" key="9">
    <source>
        <dbReference type="PROSITE-ProRule" id="PRU10134"/>
    </source>
</evidence>
<evidence type="ECO:0000256" key="3">
    <source>
        <dbReference type="ARBA" id="ARBA00022723"/>
    </source>
</evidence>
<dbReference type="InterPro" id="IPR001114">
    <property type="entry name" value="Adenylosuccinate_synthetase"/>
</dbReference>
<feature type="binding site" evidence="8">
    <location>
        <begin position="331"/>
        <end position="333"/>
    </location>
    <ligand>
        <name>GTP</name>
        <dbReference type="ChEBI" id="CHEBI:37565"/>
    </ligand>
</feature>
<dbReference type="Gene3D" id="3.40.440.10">
    <property type="entry name" value="Adenylosuccinate Synthetase, subunit A, domain 1"/>
    <property type="match status" value="1"/>
</dbReference>
<dbReference type="CDD" id="cd03108">
    <property type="entry name" value="AdSS"/>
    <property type="match status" value="1"/>
</dbReference>
<dbReference type="PROSITE" id="PS01266">
    <property type="entry name" value="ADENYLOSUCCIN_SYN_1"/>
    <property type="match status" value="1"/>
</dbReference>
<proteinExistence type="inferred from homology"/>
<keyword evidence="12" id="KW-1185">Reference proteome</keyword>
<feature type="active site" description="Proton donor" evidence="8">
    <location>
        <position position="41"/>
    </location>
</feature>
<feature type="binding site" evidence="8">
    <location>
        <begin position="299"/>
        <end position="305"/>
    </location>
    <ligand>
        <name>substrate</name>
    </ligand>
</feature>
<accession>D0LNQ7</accession>
<feature type="binding site" description="in other chain" evidence="8">
    <location>
        <begin position="38"/>
        <end position="41"/>
    </location>
    <ligand>
        <name>IMP</name>
        <dbReference type="ChEBI" id="CHEBI:58053"/>
        <note>ligand shared between dimeric partners</note>
    </ligand>
</feature>
<comment type="subunit">
    <text evidence="1 8">Homodimer.</text>
</comment>
<dbReference type="EMBL" id="CP001804">
    <property type="protein sequence ID" value="ACY16962.1"/>
    <property type="molecule type" value="Genomic_DNA"/>
</dbReference>
<keyword evidence="8" id="KW-0963">Cytoplasm</keyword>
<dbReference type="SMART" id="SM00788">
    <property type="entry name" value="Adenylsucc_synt"/>
    <property type="match status" value="1"/>
</dbReference>
<dbReference type="GO" id="GO:0044208">
    <property type="term" value="P:'de novo' AMP biosynthetic process"/>
    <property type="evidence" value="ECO:0007669"/>
    <property type="project" value="UniProtKB-UniRule"/>
</dbReference>
<dbReference type="InterPro" id="IPR042111">
    <property type="entry name" value="Adenylosuccinate_synth_dom3"/>
</dbReference>
<dbReference type="OrthoDB" id="9807553at2"/>
<dbReference type="NCBIfam" id="NF002223">
    <property type="entry name" value="PRK01117.1"/>
    <property type="match status" value="1"/>
</dbReference>
<dbReference type="GO" id="GO:0046040">
    <property type="term" value="P:IMP metabolic process"/>
    <property type="evidence" value="ECO:0007669"/>
    <property type="project" value="TreeGrafter"/>
</dbReference>
<keyword evidence="7 8" id="KW-0342">GTP-binding</keyword>
<dbReference type="InterPro" id="IPR027417">
    <property type="entry name" value="P-loop_NTPase"/>
</dbReference>
<dbReference type="InterPro" id="IPR042110">
    <property type="entry name" value="Adenylosuccinate_synth_dom2"/>
</dbReference>
<comment type="cofactor">
    <cofactor evidence="8">
        <name>Mg(2+)</name>
        <dbReference type="ChEBI" id="CHEBI:18420"/>
    </cofactor>
    <text evidence="8">Binds 1 Mg(2+) ion per subunit.</text>
</comment>
<evidence type="ECO:0000256" key="1">
    <source>
        <dbReference type="ARBA" id="ARBA00011738"/>
    </source>
</evidence>
<feature type="binding site" evidence="8">
    <location>
        <position position="305"/>
    </location>
    <ligand>
        <name>GTP</name>
        <dbReference type="ChEBI" id="CHEBI:37565"/>
    </ligand>
</feature>
<dbReference type="UniPathway" id="UPA00075">
    <property type="reaction ID" value="UER00335"/>
</dbReference>
<evidence type="ECO:0000313" key="12">
    <source>
        <dbReference type="Proteomes" id="UP000001880"/>
    </source>
</evidence>
<keyword evidence="2 8" id="KW-0436">Ligase</keyword>
<feature type="binding site" evidence="8">
    <location>
        <begin position="12"/>
        <end position="18"/>
    </location>
    <ligand>
        <name>GTP</name>
        <dbReference type="ChEBI" id="CHEBI:37565"/>
    </ligand>
</feature>
<organism evidence="11 12">
    <name type="scientific">Haliangium ochraceum (strain DSM 14365 / JCM 11303 / SMP-2)</name>
    <dbReference type="NCBI Taxonomy" id="502025"/>
    <lineage>
        <taxon>Bacteria</taxon>
        <taxon>Pseudomonadati</taxon>
        <taxon>Myxococcota</taxon>
        <taxon>Polyangia</taxon>
        <taxon>Haliangiales</taxon>
        <taxon>Kofleriaceae</taxon>
        <taxon>Haliangium</taxon>
    </lineage>
</organism>
<feature type="binding site" evidence="8">
    <location>
        <begin position="40"/>
        <end position="42"/>
    </location>
    <ligand>
        <name>GTP</name>
        <dbReference type="ChEBI" id="CHEBI:37565"/>
    </ligand>
</feature>
<dbReference type="PANTHER" id="PTHR11846">
    <property type="entry name" value="ADENYLOSUCCINATE SYNTHETASE"/>
    <property type="match status" value="1"/>
</dbReference>
<keyword evidence="4 8" id="KW-0547">Nucleotide-binding</keyword>
<feature type="binding site" description="in other chain" evidence="8">
    <location>
        <position position="127"/>
    </location>
    <ligand>
        <name>IMP</name>
        <dbReference type="ChEBI" id="CHEBI:58053"/>
        <note>ligand shared between dimeric partners</note>
    </ligand>
</feature>
<keyword evidence="3 8" id="KW-0479">Metal-binding</keyword>
<comment type="similarity">
    <text evidence="8 10">Belongs to the adenylosuccinate synthetase family.</text>
</comment>
<feature type="binding site" description="in other chain" evidence="8">
    <location>
        <position position="224"/>
    </location>
    <ligand>
        <name>IMP</name>
        <dbReference type="ChEBI" id="CHEBI:58053"/>
        <note>ligand shared between dimeric partners</note>
    </ligand>
</feature>
<feature type="active site" description="Proton acceptor" evidence="8">
    <location>
        <position position="13"/>
    </location>
</feature>
<feature type="binding site" description="in other chain" evidence="8">
    <location>
        <begin position="13"/>
        <end position="16"/>
    </location>
    <ligand>
        <name>IMP</name>
        <dbReference type="ChEBI" id="CHEBI:58053"/>
        <note>ligand shared between dimeric partners</note>
    </ligand>
</feature>
<comment type="function">
    <text evidence="8">Plays an important role in the de novo pathway of purine nucleotide biosynthesis. Catalyzes the first committed step in the biosynthesis of AMP from IMP.</text>
</comment>
<protein>
    <recommendedName>
        <fullName evidence="8 10">Adenylosuccinate synthetase</fullName>
        <shortName evidence="8">AMPSase</shortName>
        <shortName evidence="8">AdSS</shortName>
        <ecNumber evidence="8 10">6.3.4.4</ecNumber>
    </recommendedName>
    <alternativeName>
        <fullName evidence="8">IMP--aspartate ligase</fullName>
    </alternativeName>
</protein>
<dbReference type="Proteomes" id="UP000001880">
    <property type="component" value="Chromosome"/>
</dbReference>
<gene>
    <name evidence="8" type="primary">purA</name>
    <name evidence="11" type="ordered locus">Hoch_4469</name>
</gene>
<dbReference type="InterPro" id="IPR042109">
    <property type="entry name" value="Adenylosuccinate_synth_dom1"/>
</dbReference>
<evidence type="ECO:0000256" key="4">
    <source>
        <dbReference type="ARBA" id="ARBA00022741"/>
    </source>
</evidence>
<sequence>MAVVVVVGAQWGDEGKGKIVDLMTESASAVVRFGGGANAGHTLVVNGHKLVTHLIPSGVLHAGTRCVLGDGMVIDPATLLEEMAACRERGLLAADELRISERAHVILPYHRIIEGLREQRPRAIGTTRRGIGPAYEAKYGRRGVRMRDLLRPERLRSLVAQNLDELAPLISHYGGEMPAPTALDEMVAEAARAGEQLAPYITNTGYLLDAAIRAGDNVLLEGAQGALLDIDHGTYPFVTSSSTVAGGAAQGAGIGPTRIDGVIGISKAYVTRVGAGPFPTELPEAEAEALRTAGAEFGATTGRPRRCGWLDIPALRLAARINGLSGLALTKLDVLSGLGEVSMCTGYRLEGELMDELPTDPVDIERAEPVMQRYTGWSEDLTNTRNLSDLPSAARAYVDAIEELVGVPLILVSVGPDRDQTIELRDAFS</sequence>
<dbReference type="PROSITE" id="PS00513">
    <property type="entry name" value="ADENYLOSUCCIN_SYN_2"/>
    <property type="match status" value="1"/>
</dbReference>
<dbReference type="RefSeq" id="WP_012829560.1">
    <property type="nucleotide sequence ID" value="NC_013440.1"/>
</dbReference>
<dbReference type="Gene3D" id="1.10.300.10">
    <property type="entry name" value="Adenylosuccinate Synthetase, subunit A, domain 2"/>
    <property type="match status" value="1"/>
</dbReference>
<dbReference type="AlphaFoldDB" id="D0LNQ7"/>
<dbReference type="NCBIfam" id="TIGR00184">
    <property type="entry name" value="purA"/>
    <property type="match status" value="1"/>
</dbReference>
<keyword evidence="5 8" id="KW-0658">Purine biosynthesis</keyword>
<dbReference type="HAMAP" id="MF_00011">
    <property type="entry name" value="Adenylosucc_synth"/>
    <property type="match status" value="1"/>
</dbReference>
<comment type="catalytic activity">
    <reaction evidence="8 10">
        <text>IMP + L-aspartate + GTP = N(6)-(1,2-dicarboxyethyl)-AMP + GDP + phosphate + 2 H(+)</text>
        <dbReference type="Rhea" id="RHEA:15753"/>
        <dbReference type="ChEBI" id="CHEBI:15378"/>
        <dbReference type="ChEBI" id="CHEBI:29991"/>
        <dbReference type="ChEBI" id="CHEBI:37565"/>
        <dbReference type="ChEBI" id="CHEBI:43474"/>
        <dbReference type="ChEBI" id="CHEBI:57567"/>
        <dbReference type="ChEBI" id="CHEBI:58053"/>
        <dbReference type="ChEBI" id="CHEBI:58189"/>
        <dbReference type="EC" id="6.3.4.4"/>
    </reaction>
</comment>